<dbReference type="PANTHER" id="PTHR30250:SF10">
    <property type="entry name" value="LIPOPOLYSACCHARIDE BIOSYNTHESIS PROTEIN WZXC"/>
    <property type="match status" value="1"/>
</dbReference>
<feature type="transmembrane region" description="Helical" evidence="7">
    <location>
        <begin position="292"/>
        <end position="313"/>
    </location>
</feature>
<feature type="transmembrane region" description="Helical" evidence="7">
    <location>
        <begin position="51"/>
        <end position="75"/>
    </location>
</feature>
<evidence type="ECO:0000256" key="4">
    <source>
        <dbReference type="ARBA" id="ARBA00022692"/>
    </source>
</evidence>
<comment type="subcellular location">
    <subcellularLocation>
        <location evidence="1">Cell membrane</location>
        <topology evidence="1">Multi-pass membrane protein</topology>
    </subcellularLocation>
</comment>
<feature type="transmembrane region" description="Helical" evidence="7">
    <location>
        <begin position="156"/>
        <end position="175"/>
    </location>
</feature>
<feature type="transmembrane region" description="Helical" evidence="7">
    <location>
        <begin position="122"/>
        <end position="144"/>
    </location>
</feature>
<evidence type="ECO:0000313" key="8">
    <source>
        <dbReference type="EMBL" id="KWV58531.1"/>
    </source>
</evidence>
<keyword evidence="4 7" id="KW-0812">Transmembrane</keyword>
<dbReference type="Proteomes" id="UP000057737">
    <property type="component" value="Unassembled WGS sequence"/>
</dbReference>
<evidence type="ECO:0008006" key="10">
    <source>
        <dbReference type="Google" id="ProtNLM"/>
    </source>
</evidence>
<protein>
    <recommendedName>
        <fullName evidence="10">Lipopolysaccharide biosynthesis protein</fullName>
    </recommendedName>
</protein>
<dbReference type="RefSeq" id="WP_066503230.1">
    <property type="nucleotide sequence ID" value="NZ_LNCU01000036.1"/>
</dbReference>
<evidence type="ECO:0000256" key="2">
    <source>
        <dbReference type="ARBA" id="ARBA00007430"/>
    </source>
</evidence>
<feature type="transmembrane region" description="Helical" evidence="7">
    <location>
        <begin position="87"/>
        <end position="110"/>
    </location>
</feature>
<evidence type="ECO:0000313" key="9">
    <source>
        <dbReference type="Proteomes" id="UP000057737"/>
    </source>
</evidence>
<evidence type="ECO:0000256" key="1">
    <source>
        <dbReference type="ARBA" id="ARBA00004651"/>
    </source>
</evidence>
<comment type="caution">
    <text evidence="8">The sequence shown here is derived from an EMBL/GenBank/DDBJ whole genome shotgun (WGS) entry which is preliminary data.</text>
</comment>
<proteinExistence type="inferred from homology"/>
<keyword evidence="5 7" id="KW-1133">Transmembrane helix</keyword>
<organism evidence="8 9">
    <name type="scientific">Bradyrhizobium macuxiense</name>
    <dbReference type="NCBI Taxonomy" id="1755647"/>
    <lineage>
        <taxon>Bacteria</taxon>
        <taxon>Pseudomonadati</taxon>
        <taxon>Pseudomonadota</taxon>
        <taxon>Alphaproteobacteria</taxon>
        <taxon>Hyphomicrobiales</taxon>
        <taxon>Nitrobacteraceae</taxon>
        <taxon>Bradyrhizobium</taxon>
    </lineage>
</organism>
<feature type="transmembrane region" description="Helical" evidence="7">
    <location>
        <begin position="333"/>
        <end position="354"/>
    </location>
</feature>
<dbReference type="EMBL" id="LNCU01000036">
    <property type="protein sequence ID" value="KWV58531.1"/>
    <property type="molecule type" value="Genomic_DNA"/>
</dbReference>
<gene>
    <name evidence="8" type="ORF">AS156_33605</name>
</gene>
<dbReference type="InterPro" id="IPR050833">
    <property type="entry name" value="Poly_Biosynth_Transport"/>
</dbReference>
<keyword evidence="9" id="KW-1185">Reference proteome</keyword>
<feature type="transmembrane region" description="Helical" evidence="7">
    <location>
        <begin position="19"/>
        <end position="39"/>
    </location>
</feature>
<name>A0A109K0Q6_9BRAD</name>
<feature type="transmembrane region" description="Helical" evidence="7">
    <location>
        <begin position="449"/>
        <end position="471"/>
    </location>
</feature>
<sequence length="501" mass="52847">MVGTEPGNRTHAVRAIRGVFWSSVNSVIPSLAGFLVFLVTSRYLGPAEFGVVALAGSLVALLAVLLPTGFAEAIVQRSSIDDIHLDSTFWAASICALVAYAVLAICSGPFSRMLGSDWVAVLLPVAGLRLFADAAGIVPQAIITRKMSFELIAGRTLLATLVSAALTVLLLVAGYGVWALLIAQLSSSVTAAVAAMWGAGWRPKFRISLDALKSLARYGAFSSGTRAMQALTTQADPAIVGLYLGPHQTGIYAFSRNLFQMILNVLATPIGAVAHPLFSSIQENVDRVRKGFLVATFLSSALSFPVFIGFAMVADLAVPVVFGPRWIDTVDPIRLYCGLGLMACIGVIQGSLINSRGHAHWWFYYQLAAGIVTLGILVLMSRFGVTMLLATVLIATIARWPVAVVKTSRLLSEPVSEYLRVFVGPAGSSVVMVAVIAATRHVLPELPPIAALSISIAVGAVSYVATMLVIARDQTMDVVRLLAGSIGSKARGPRGVESTPG</sequence>
<dbReference type="CDD" id="cd13127">
    <property type="entry name" value="MATE_tuaB_like"/>
    <property type="match status" value="1"/>
</dbReference>
<keyword evidence="3" id="KW-1003">Cell membrane</keyword>
<dbReference type="GO" id="GO:0005886">
    <property type="term" value="C:plasma membrane"/>
    <property type="evidence" value="ECO:0007669"/>
    <property type="project" value="UniProtKB-SubCell"/>
</dbReference>
<evidence type="ECO:0000256" key="7">
    <source>
        <dbReference type="SAM" id="Phobius"/>
    </source>
</evidence>
<comment type="similarity">
    <text evidence="2">Belongs to the polysaccharide synthase family.</text>
</comment>
<dbReference type="AlphaFoldDB" id="A0A109K0Q6"/>
<dbReference type="Pfam" id="PF13440">
    <property type="entry name" value="Polysacc_synt_3"/>
    <property type="match status" value="1"/>
</dbReference>
<reference evidence="8 9" key="1">
    <citation type="submission" date="2015-11" db="EMBL/GenBank/DDBJ databases">
        <title>Draft Genome Sequence of the Strain BR 10303 (Bradyrhizobium sp.) isolated from nodules of Centrolobium paraense.</title>
        <authorList>
            <person name="Zelli J.E."/>
            <person name="Simoes-Araujo J.L."/>
            <person name="Barauna A.C."/>
            <person name="Silva K."/>
        </authorList>
    </citation>
    <scope>NUCLEOTIDE SEQUENCE [LARGE SCALE GENOMIC DNA]</scope>
    <source>
        <strain evidence="8 9">BR 10303</strain>
    </source>
</reference>
<feature type="transmembrane region" description="Helical" evidence="7">
    <location>
        <begin position="417"/>
        <end position="437"/>
    </location>
</feature>
<dbReference type="OrthoDB" id="7605542at2"/>
<evidence type="ECO:0000256" key="3">
    <source>
        <dbReference type="ARBA" id="ARBA00022475"/>
    </source>
</evidence>
<accession>A0A109K0Q6</accession>
<feature type="transmembrane region" description="Helical" evidence="7">
    <location>
        <begin position="361"/>
        <end position="380"/>
    </location>
</feature>
<feature type="transmembrane region" description="Helical" evidence="7">
    <location>
        <begin position="386"/>
        <end position="405"/>
    </location>
</feature>
<evidence type="ECO:0000256" key="6">
    <source>
        <dbReference type="ARBA" id="ARBA00023136"/>
    </source>
</evidence>
<evidence type="ECO:0000256" key="5">
    <source>
        <dbReference type="ARBA" id="ARBA00022989"/>
    </source>
</evidence>
<keyword evidence="6 7" id="KW-0472">Membrane</keyword>
<dbReference type="PANTHER" id="PTHR30250">
    <property type="entry name" value="PST FAMILY PREDICTED COLANIC ACID TRANSPORTER"/>
    <property type="match status" value="1"/>
</dbReference>
<feature type="transmembrane region" description="Helical" evidence="7">
    <location>
        <begin position="181"/>
        <end position="199"/>
    </location>
</feature>